<name>A0ABV7H978_9GAMM</name>
<dbReference type="Gene3D" id="3.90.220.20">
    <property type="entry name" value="DNA methylase specificity domains"/>
    <property type="match status" value="2"/>
</dbReference>
<reference evidence="6" key="1">
    <citation type="journal article" date="2019" name="Int. J. Syst. Evol. Microbiol.">
        <title>The Global Catalogue of Microorganisms (GCM) 10K type strain sequencing project: providing services to taxonomists for standard genome sequencing and annotation.</title>
        <authorList>
            <consortium name="The Broad Institute Genomics Platform"/>
            <consortium name="The Broad Institute Genome Sequencing Center for Infectious Disease"/>
            <person name="Wu L."/>
            <person name="Ma J."/>
        </authorList>
    </citation>
    <scope>NUCLEOTIDE SEQUENCE [LARGE SCALE GENOMIC DNA]</scope>
    <source>
        <strain evidence="6">KCTC 52438</strain>
    </source>
</reference>
<evidence type="ECO:0000313" key="5">
    <source>
        <dbReference type="EMBL" id="MFC3150272.1"/>
    </source>
</evidence>
<evidence type="ECO:0000313" key="6">
    <source>
        <dbReference type="Proteomes" id="UP001595476"/>
    </source>
</evidence>
<evidence type="ECO:0000256" key="1">
    <source>
        <dbReference type="ARBA" id="ARBA00010923"/>
    </source>
</evidence>
<dbReference type="PANTHER" id="PTHR30408">
    <property type="entry name" value="TYPE-1 RESTRICTION ENZYME ECOKI SPECIFICITY PROTEIN"/>
    <property type="match status" value="1"/>
</dbReference>
<protein>
    <submittedName>
        <fullName evidence="5">Restriction endonuclease subunit S</fullName>
        <ecNumber evidence="5">3.1.21.-</ecNumber>
    </submittedName>
</protein>
<comment type="similarity">
    <text evidence="1">Belongs to the type-I restriction system S methylase family.</text>
</comment>
<keyword evidence="5" id="KW-0378">Hydrolase</keyword>
<evidence type="ECO:0000256" key="2">
    <source>
        <dbReference type="ARBA" id="ARBA00022747"/>
    </source>
</evidence>
<dbReference type="InterPro" id="IPR044946">
    <property type="entry name" value="Restrct_endonuc_typeI_TRD_sf"/>
</dbReference>
<keyword evidence="2" id="KW-0680">Restriction system</keyword>
<keyword evidence="3" id="KW-0238">DNA-binding</keyword>
<dbReference type="InterPro" id="IPR000055">
    <property type="entry name" value="Restrct_endonuc_typeI_TRD"/>
</dbReference>
<dbReference type="GO" id="GO:0016787">
    <property type="term" value="F:hydrolase activity"/>
    <property type="evidence" value="ECO:0007669"/>
    <property type="project" value="UniProtKB-KW"/>
</dbReference>
<keyword evidence="5" id="KW-0540">Nuclease</keyword>
<evidence type="ECO:0000256" key="3">
    <source>
        <dbReference type="ARBA" id="ARBA00023125"/>
    </source>
</evidence>
<feature type="domain" description="Type I restriction modification DNA specificity" evidence="4">
    <location>
        <begin position="226"/>
        <end position="400"/>
    </location>
</feature>
<accession>A0ABV7H978</accession>
<dbReference type="SUPFAM" id="SSF116734">
    <property type="entry name" value="DNA methylase specificity domain"/>
    <property type="match status" value="2"/>
</dbReference>
<dbReference type="EMBL" id="JBHRSZ010000002">
    <property type="protein sequence ID" value="MFC3150272.1"/>
    <property type="molecule type" value="Genomic_DNA"/>
</dbReference>
<dbReference type="Proteomes" id="UP001595476">
    <property type="component" value="Unassembled WGS sequence"/>
</dbReference>
<organism evidence="5 6">
    <name type="scientific">Litoribrevibacter euphylliae</name>
    <dbReference type="NCBI Taxonomy" id="1834034"/>
    <lineage>
        <taxon>Bacteria</taxon>
        <taxon>Pseudomonadati</taxon>
        <taxon>Pseudomonadota</taxon>
        <taxon>Gammaproteobacteria</taxon>
        <taxon>Oceanospirillales</taxon>
        <taxon>Oceanospirillaceae</taxon>
        <taxon>Litoribrevibacter</taxon>
    </lineage>
</organism>
<keyword evidence="6" id="KW-1185">Reference proteome</keyword>
<dbReference type="GO" id="GO:0004519">
    <property type="term" value="F:endonuclease activity"/>
    <property type="evidence" value="ECO:0007669"/>
    <property type="project" value="UniProtKB-KW"/>
</dbReference>
<evidence type="ECO:0000259" key="4">
    <source>
        <dbReference type="Pfam" id="PF01420"/>
    </source>
</evidence>
<dbReference type="PANTHER" id="PTHR30408:SF12">
    <property type="entry name" value="TYPE I RESTRICTION ENZYME MJAVIII SPECIFICITY SUBUNIT"/>
    <property type="match status" value="1"/>
</dbReference>
<dbReference type="CDD" id="cd17276">
    <property type="entry name" value="RMtype1_S_Sau1132ORF3780P-TRD1-CR1_like"/>
    <property type="match status" value="1"/>
</dbReference>
<dbReference type="Pfam" id="PF01420">
    <property type="entry name" value="Methylase_S"/>
    <property type="match status" value="2"/>
</dbReference>
<sequence length="436" mass="48935">MSKFSLIKLGKLAKGYRGVSYTPEQLLEHKTDTSFVLLRSNNIEGGFLNFIKTQIVPESVVSEEQILVDGDIAVCMSNGSKALVGKSAAYRDIKGRYTVGAFCSLFRPYDSADSAFLSHVFQSSSFRKHIDFILAGSAINNLRNKDVEDYELIDFNSEEKVTIANILDTLDTQIRETEAIIAKLQQVKQGLLHDLLTRGVDENGELRPSYEDAPELYKPSELGLIPKEWNAKSLEEISTIKSGSTPLRAKAEIYFCSEGGFPWVKTMDLNEDVLVRTDEQITQKALDKTSCTLYPKESVLVAMYGGWEQIGRVAMLAKEAATNQAISVLIFKSDDIFPEFVLRSLQFNRHHWKKVAASTRKDPNITKSDVEKFKIAVPDETNEQQHIVKAYREMIDKINAEAMTLDKLLSKKSGLMDDLLTGKVRVTELLKQKQAS</sequence>
<gene>
    <name evidence="5" type="ORF">ACFOEK_04470</name>
</gene>
<proteinExistence type="inferred from homology"/>
<comment type="caution">
    <text evidence="5">The sequence shown here is derived from an EMBL/GenBank/DDBJ whole genome shotgun (WGS) entry which is preliminary data.</text>
</comment>
<dbReference type="CDD" id="cd17252">
    <property type="entry name" value="RMtype1_S_EcoKI-TRD1-CR1_like"/>
    <property type="match status" value="1"/>
</dbReference>
<keyword evidence="5" id="KW-0255">Endonuclease</keyword>
<dbReference type="RefSeq" id="WP_386716771.1">
    <property type="nucleotide sequence ID" value="NZ_JBHRSZ010000002.1"/>
</dbReference>
<dbReference type="EC" id="3.1.21.-" evidence="5"/>
<dbReference type="InterPro" id="IPR052021">
    <property type="entry name" value="Type-I_RS_S_subunit"/>
</dbReference>
<dbReference type="Gene3D" id="1.10.287.1120">
    <property type="entry name" value="Bipartite methylase S protein"/>
    <property type="match status" value="1"/>
</dbReference>
<feature type="domain" description="Type I restriction modification DNA specificity" evidence="4">
    <location>
        <begin position="41"/>
        <end position="185"/>
    </location>
</feature>